<protein>
    <recommendedName>
        <fullName evidence="5">Type I restriction-modification system, specificity subunit S</fullName>
    </recommendedName>
</protein>
<reference evidence="3 4" key="1">
    <citation type="submission" date="2016-12" db="EMBL/GenBank/DDBJ databases">
        <title>The new phylogeny of genus Mycobacterium.</title>
        <authorList>
            <person name="Tortoli E."/>
            <person name="Trovato A."/>
            <person name="Cirillo D.M."/>
        </authorList>
    </citation>
    <scope>NUCLEOTIDE SEQUENCE [LARGE SCALE GENOMIC DNA]</scope>
    <source>
        <strain evidence="3 4">DSM 45454</strain>
    </source>
</reference>
<dbReference type="SUPFAM" id="SSF116734">
    <property type="entry name" value="DNA methylase specificity domain"/>
    <property type="match status" value="2"/>
</dbReference>
<evidence type="ECO:0008006" key="5">
    <source>
        <dbReference type="Google" id="ProtNLM"/>
    </source>
</evidence>
<evidence type="ECO:0000256" key="2">
    <source>
        <dbReference type="ARBA" id="ARBA00023125"/>
    </source>
</evidence>
<keyword evidence="1" id="KW-0680">Restriction system</keyword>
<dbReference type="InterPro" id="IPR044946">
    <property type="entry name" value="Restrct_endonuc_typeI_TRD_sf"/>
</dbReference>
<dbReference type="CDD" id="cd16961">
    <property type="entry name" value="RMtype1_S_TRD-CR_like"/>
    <property type="match status" value="1"/>
</dbReference>
<evidence type="ECO:0000313" key="3">
    <source>
        <dbReference type="EMBL" id="OQZ94132.1"/>
    </source>
</evidence>
<keyword evidence="2" id="KW-0238">DNA-binding</keyword>
<name>A0ABX3RJV6_MYCAL</name>
<dbReference type="Proteomes" id="UP000192693">
    <property type="component" value="Unassembled WGS sequence"/>
</dbReference>
<evidence type="ECO:0000256" key="1">
    <source>
        <dbReference type="ARBA" id="ARBA00022747"/>
    </source>
</evidence>
<organism evidence="3 4">
    <name type="scientific">Mycolicibacter algericus DSM 45454</name>
    <dbReference type="NCBI Taxonomy" id="723879"/>
    <lineage>
        <taxon>Bacteria</taxon>
        <taxon>Bacillati</taxon>
        <taxon>Actinomycetota</taxon>
        <taxon>Actinomycetes</taxon>
        <taxon>Mycobacteriales</taxon>
        <taxon>Mycobacteriaceae</taxon>
        <taxon>Mycolicibacter</taxon>
    </lineage>
</organism>
<accession>A0ABX3RJV6</accession>
<dbReference type="Gene3D" id="3.90.220.20">
    <property type="entry name" value="DNA methylase specificity domains"/>
    <property type="match status" value="2"/>
</dbReference>
<keyword evidence="4" id="KW-1185">Reference proteome</keyword>
<dbReference type="PANTHER" id="PTHR43140:SF1">
    <property type="entry name" value="TYPE I RESTRICTION ENZYME ECOKI SPECIFICITY SUBUNIT"/>
    <property type="match status" value="1"/>
</dbReference>
<gene>
    <name evidence="3" type="ORF">BST10_19585</name>
</gene>
<dbReference type="RefSeq" id="WP_083040081.1">
    <property type="nucleotide sequence ID" value="NZ_JACKSG010000277.1"/>
</dbReference>
<dbReference type="EMBL" id="MVHC01000033">
    <property type="protein sequence ID" value="OQZ94132.1"/>
    <property type="molecule type" value="Genomic_DNA"/>
</dbReference>
<evidence type="ECO:0000313" key="4">
    <source>
        <dbReference type="Proteomes" id="UP000192693"/>
    </source>
</evidence>
<sequence>MMFHDLPRYGAYTPAGDWLAEVPAGWSWKPARTIFSERKEPGFVDEQMLSVTIGRGVIRQADLLSSTAKKDSSNLDKSKYKLVEPGDVVYNKMRAWQGAAGGSAYRGIVSPAYIVMTPRSDLTDYFHHIVRTPMFAKEAERWSYGITSDQWSLRPEHFKMIRFPVPPADEQAAIVKYLSHANARIDKAITAKRRLIALLEEQIRTQADVAISDLPTGTAEPLLGRALRRIEQGMSPTAVEGDLAKNQWAVLSLSAVNRGTFVADALKPVDPDLAVPAGLELRDGDLLMTRSNTRDRVGDVAVVSGVRPRTFMSDLIYRLVPLEDFLSPEYASVLLRTRRVRSQIESSARGSSDTMPKLAQAHIKGLRVPVPTLDVQRGVVDALARQAKPILMAADRAGCEVSLLQEFRRRLVADVVTGQVDVRAIAATLPAAPEAVADLAADSDDELEEVAEDCDD</sequence>
<proteinExistence type="predicted"/>
<dbReference type="PANTHER" id="PTHR43140">
    <property type="entry name" value="TYPE-1 RESTRICTION ENZYME ECOKI SPECIFICITY PROTEIN"/>
    <property type="match status" value="1"/>
</dbReference>
<dbReference type="InterPro" id="IPR051212">
    <property type="entry name" value="Type-I_RE_S_subunit"/>
</dbReference>
<comment type="caution">
    <text evidence="3">The sequence shown here is derived from an EMBL/GenBank/DDBJ whole genome shotgun (WGS) entry which is preliminary data.</text>
</comment>